<comment type="caution">
    <text evidence="2">The sequence shown here is derived from an EMBL/GenBank/DDBJ whole genome shotgun (WGS) entry which is preliminary data.</text>
</comment>
<evidence type="ECO:0000313" key="2">
    <source>
        <dbReference type="EMBL" id="KNY28953.1"/>
    </source>
</evidence>
<gene>
    <name evidence="2" type="ORF">Bccel_4227</name>
</gene>
<proteinExistence type="predicted"/>
<dbReference type="STRING" id="398512.Bccel_4227"/>
<reference evidence="3" key="1">
    <citation type="submission" date="2015-07" db="EMBL/GenBank/DDBJ databases">
        <title>Near-Complete Genome Sequence of the Cellulolytic Bacterium Bacteroides (Pseudobacteroides) cellulosolvens ATCC 35603.</title>
        <authorList>
            <person name="Dassa B."/>
            <person name="Utturkar S.M."/>
            <person name="Klingeman D.M."/>
            <person name="Hurt R.A."/>
            <person name="Keller M."/>
            <person name="Xu J."/>
            <person name="Reddy Y.H.K."/>
            <person name="Borovok I."/>
            <person name="Grinberg I.R."/>
            <person name="Lamed R."/>
            <person name="Zhivin O."/>
            <person name="Bayer E.A."/>
            <person name="Brown S.D."/>
        </authorList>
    </citation>
    <scope>NUCLEOTIDE SEQUENCE [LARGE SCALE GENOMIC DNA]</scope>
    <source>
        <strain evidence="3">DSM 2933</strain>
    </source>
</reference>
<name>A0A0L6JT10_9FIRM</name>
<dbReference type="Proteomes" id="UP000036923">
    <property type="component" value="Unassembled WGS sequence"/>
</dbReference>
<feature type="transmembrane region" description="Helical" evidence="1">
    <location>
        <begin position="64"/>
        <end position="87"/>
    </location>
</feature>
<organism evidence="2 3">
    <name type="scientific">Pseudobacteroides cellulosolvens ATCC 35603 = DSM 2933</name>
    <dbReference type="NCBI Taxonomy" id="398512"/>
    <lineage>
        <taxon>Bacteria</taxon>
        <taxon>Bacillati</taxon>
        <taxon>Bacillota</taxon>
        <taxon>Clostridia</taxon>
        <taxon>Eubacteriales</taxon>
        <taxon>Oscillospiraceae</taxon>
        <taxon>Pseudobacteroides</taxon>
    </lineage>
</organism>
<evidence type="ECO:0000313" key="3">
    <source>
        <dbReference type="Proteomes" id="UP000036923"/>
    </source>
</evidence>
<keyword evidence="1" id="KW-1133">Transmembrane helix</keyword>
<feature type="transmembrane region" description="Helical" evidence="1">
    <location>
        <begin position="34"/>
        <end position="52"/>
    </location>
</feature>
<accession>A0A0L6JT10</accession>
<protein>
    <recommendedName>
        <fullName evidence="4">Spore germination protein</fullName>
    </recommendedName>
</protein>
<keyword evidence="3" id="KW-1185">Reference proteome</keyword>
<sequence length="99" mass="11312">MVSFFTFTVFVQSVVMFHCAKHSIKQLTGIKKDWIMILTLTVVLIPVTYFMAKDHNDYINFLSFPYAQISAVLGIGLPIILYITALLRGRLKSKKKQKA</sequence>
<dbReference type="AlphaFoldDB" id="A0A0L6JT10"/>
<dbReference type="EMBL" id="LGTC01000001">
    <property type="protein sequence ID" value="KNY28953.1"/>
    <property type="molecule type" value="Genomic_DNA"/>
</dbReference>
<keyword evidence="1" id="KW-0472">Membrane</keyword>
<dbReference type="RefSeq" id="WP_152966060.1">
    <property type="nucleotide sequence ID" value="NZ_JQKC01000005.1"/>
</dbReference>
<evidence type="ECO:0000256" key="1">
    <source>
        <dbReference type="SAM" id="Phobius"/>
    </source>
</evidence>
<evidence type="ECO:0008006" key="4">
    <source>
        <dbReference type="Google" id="ProtNLM"/>
    </source>
</evidence>
<keyword evidence="1" id="KW-0812">Transmembrane</keyword>